<dbReference type="PANTHER" id="PTHR23530">
    <property type="entry name" value="TRANSPORT PROTEIN-RELATED"/>
    <property type="match status" value="1"/>
</dbReference>
<keyword evidence="2 4" id="KW-1133">Transmembrane helix</keyword>
<evidence type="ECO:0000259" key="5">
    <source>
        <dbReference type="PROSITE" id="PS50850"/>
    </source>
</evidence>
<name>A0A2M7QEH6_9BACT</name>
<evidence type="ECO:0000256" key="4">
    <source>
        <dbReference type="SAM" id="Phobius"/>
    </source>
</evidence>
<gene>
    <name evidence="6" type="ORF">COY90_01570</name>
</gene>
<dbReference type="Gene3D" id="1.20.1250.20">
    <property type="entry name" value="MFS general substrate transporter like domains"/>
    <property type="match status" value="1"/>
</dbReference>
<proteinExistence type="predicted"/>
<feature type="domain" description="Major facilitator superfamily (MFS) profile" evidence="5">
    <location>
        <begin position="1"/>
        <end position="389"/>
    </location>
</feature>
<feature type="transmembrane region" description="Helical" evidence="4">
    <location>
        <begin position="14"/>
        <end position="34"/>
    </location>
</feature>
<evidence type="ECO:0000313" key="7">
    <source>
        <dbReference type="Proteomes" id="UP000230108"/>
    </source>
</evidence>
<reference evidence="7" key="1">
    <citation type="submission" date="2017-09" db="EMBL/GenBank/DDBJ databases">
        <title>Depth-based differentiation of microbial function through sediment-hosted aquifers and enrichment of novel symbionts in the deep terrestrial subsurface.</title>
        <authorList>
            <person name="Probst A.J."/>
            <person name="Ladd B."/>
            <person name="Jarett J.K."/>
            <person name="Geller-Mcgrath D.E."/>
            <person name="Sieber C.M.K."/>
            <person name="Emerson J.B."/>
            <person name="Anantharaman K."/>
            <person name="Thomas B.C."/>
            <person name="Malmstrom R."/>
            <person name="Stieglmeier M."/>
            <person name="Klingl A."/>
            <person name="Woyke T."/>
            <person name="Ryan C.M."/>
            <person name="Banfield J.F."/>
        </authorList>
    </citation>
    <scope>NUCLEOTIDE SEQUENCE [LARGE SCALE GENOMIC DNA]</scope>
</reference>
<dbReference type="EMBL" id="PFLF01000039">
    <property type="protein sequence ID" value="PIY69258.1"/>
    <property type="molecule type" value="Genomic_DNA"/>
</dbReference>
<feature type="transmembrane region" description="Helical" evidence="4">
    <location>
        <begin position="40"/>
        <end position="61"/>
    </location>
</feature>
<feature type="transmembrane region" description="Helical" evidence="4">
    <location>
        <begin position="345"/>
        <end position="361"/>
    </location>
</feature>
<dbReference type="Proteomes" id="UP000230108">
    <property type="component" value="Unassembled WGS sequence"/>
</dbReference>
<dbReference type="GO" id="GO:0022857">
    <property type="term" value="F:transmembrane transporter activity"/>
    <property type="evidence" value="ECO:0007669"/>
    <property type="project" value="InterPro"/>
</dbReference>
<feature type="transmembrane region" description="Helical" evidence="4">
    <location>
        <begin position="73"/>
        <end position="91"/>
    </location>
</feature>
<sequence>MQQKTSIISTVQKYYLFQFFGNLAFFSPVIVLFWRANGLSMAQIMLLQSIYAVGVSIFELPTGAFADYFGKKHSLCIGALFWTMGMIWYGYSHSFWQFALGEITVGVGAAFISGADRAYLHYILRLNNDEKSFNKVEGKARGFIQIAQAVASLAGGFIGSFSLAATLFATSISNFINVLLVPTFPPIRKESSDKIHYFKLIKDSIFTVLTNREILWYTLFFGLFNALVWPLQFYAQEYLRVLQLPVYFFGITFMMFNVLAAVGLAFTHQFDTAVKEKSFFILSIVSSCTLLTLMMFPSIYILPLWSLFLIAAFMIQTIISGRVLQIVPHEKAATVLSIQNLLRRLIYALIIPFLGMITDSVGMRPALMGYSFLMFGLLGFLIIIRKSFK</sequence>
<dbReference type="AlphaFoldDB" id="A0A2M7QEH6"/>
<feature type="transmembrane region" description="Helical" evidence="4">
    <location>
        <begin position="305"/>
        <end position="324"/>
    </location>
</feature>
<feature type="transmembrane region" description="Helical" evidence="4">
    <location>
        <begin position="140"/>
        <end position="158"/>
    </location>
</feature>
<evidence type="ECO:0000313" key="6">
    <source>
        <dbReference type="EMBL" id="PIY69258.1"/>
    </source>
</evidence>
<dbReference type="SUPFAM" id="SSF103473">
    <property type="entry name" value="MFS general substrate transporter"/>
    <property type="match status" value="1"/>
</dbReference>
<keyword evidence="3 4" id="KW-0472">Membrane</keyword>
<dbReference type="PROSITE" id="PS50850">
    <property type="entry name" value="MFS"/>
    <property type="match status" value="1"/>
</dbReference>
<evidence type="ECO:0000256" key="3">
    <source>
        <dbReference type="ARBA" id="ARBA00023136"/>
    </source>
</evidence>
<dbReference type="InterPro" id="IPR020846">
    <property type="entry name" value="MFS_dom"/>
</dbReference>
<accession>A0A2M7QEH6</accession>
<comment type="caution">
    <text evidence="6">The sequence shown here is derived from an EMBL/GenBank/DDBJ whole genome shotgun (WGS) entry which is preliminary data.</text>
</comment>
<dbReference type="InterPro" id="IPR036259">
    <property type="entry name" value="MFS_trans_sf"/>
</dbReference>
<protein>
    <recommendedName>
        <fullName evidence="5">Major facilitator superfamily (MFS) profile domain-containing protein</fullName>
    </recommendedName>
</protein>
<feature type="transmembrane region" description="Helical" evidence="4">
    <location>
        <begin position="214"/>
        <end position="234"/>
    </location>
</feature>
<keyword evidence="1 4" id="KW-0812">Transmembrane</keyword>
<dbReference type="Pfam" id="PF07690">
    <property type="entry name" value="MFS_1"/>
    <property type="match status" value="1"/>
</dbReference>
<evidence type="ECO:0000256" key="1">
    <source>
        <dbReference type="ARBA" id="ARBA00022692"/>
    </source>
</evidence>
<feature type="transmembrane region" description="Helical" evidence="4">
    <location>
        <begin position="367"/>
        <end position="384"/>
    </location>
</feature>
<evidence type="ECO:0000256" key="2">
    <source>
        <dbReference type="ARBA" id="ARBA00022989"/>
    </source>
</evidence>
<dbReference type="InterPro" id="IPR011701">
    <property type="entry name" value="MFS"/>
</dbReference>
<dbReference type="InterPro" id="IPR053160">
    <property type="entry name" value="MFS_DHA3_Transporter"/>
</dbReference>
<dbReference type="PANTHER" id="PTHR23530:SF1">
    <property type="entry name" value="PERMEASE, MAJOR FACILITATOR SUPERFAMILY-RELATED"/>
    <property type="match status" value="1"/>
</dbReference>
<feature type="transmembrane region" description="Helical" evidence="4">
    <location>
        <begin position="246"/>
        <end position="267"/>
    </location>
</feature>
<feature type="transmembrane region" description="Helical" evidence="4">
    <location>
        <begin position="279"/>
        <end position="299"/>
    </location>
</feature>
<organism evidence="6 7">
    <name type="scientific">Candidatus Roizmanbacteria bacterium CG_4_10_14_0_8_um_filter_39_9</name>
    <dbReference type="NCBI Taxonomy" id="1974829"/>
    <lineage>
        <taxon>Bacteria</taxon>
        <taxon>Candidatus Roizmaniibacteriota</taxon>
    </lineage>
</organism>